<keyword evidence="7" id="KW-0809">Transit peptide</keyword>
<keyword evidence="11 14" id="KW-0456">Lyase</keyword>
<dbReference type="GO" id="GO:0005739">
    <property type="term" value="C:mitochondrion"/>
    <property type="evidence" value="ECO:0007669"/>
    <property type="project" value="UniProtKB-SubCell"/>
</dbReference>
<keyword evidence="17" id="KW-1185">Reference proteome</keyword>
<evidence type="ECO:0000256" key="7">
    <source>
        <dbReference type="ARBA" id="ARBA00022946"/>
    </source>
</evidence>
<dbReference type="SUPFAM" id="SSF48150">
    <property type="entry name" value="DNA-glycosylase"/>
    <property type="match status" value="1"/>
</dbReference>
<dbReference type="FunFam" id="1.10.340.30:FF:000005">
    <property type="entry name" value="Endonuclease III-like protein 1"/>
    <property type="match status" value="1"/>
</dbReference>
<gene>
    <name evidence="18" type="primary">LOC117649720</name>
    <name evidence="14" type="synonym">NTH1</name>
</gene>
<comment type="caution">
    <text evidence="14">Lacks conserved residue(s) required for the propagation of feature annotation.</text>
</comment>
<evidence type="ECO:0000256" key="12">
    <source>
        <dbReference type="ARBA" id="ARBA00023295"/>
    </source>
</evidence>
<evidence type="ECO:0000259" key="16">
    <source>
        <dbReference type="SMART" id="SM00478"/>
    </source>
</evidence>
<keyword evidence="9" id="KW-0411">Iron-sulfur</keyword>
<dbReference type="OrthoDB" id="2099276at2759"/>
<dbReference type="InterPro" id="IPR030841">
    <property type="entry name" value="NTH1"/>
</dbReference>
<keyword evidence="6 14" id="KW-0378">Hydrolase</keyword>
<evidence type="ECO:0000313" key="17">
    <source>
        <dbReference type="Proteomes" id="UP000515158"/>
    </source>
</evidence>
<dbReference type="SMART" id="SM00478">
    <property type="entry name" value="ENDO3c"/>
    <property type="match status" value="1"/>
</dbReference>
<evidence type="ECO:0000256" key="5">
    <source>
        <dbReference type="ARBA" id="ARBA00022763"/>
    </source>
</evidence>
<dbReference type="SMART" id="SM00525">
    <property type="entry name" value="FES"/>
    <property type="match status" value="1"/>
</dbReference>
<dbReference type="EC" id="4.2.99.18" evidence="14"/>
<evidence type="ECO:0000256" key="13">
    <source>
        <dbReference type="ARBA" id="ARBA00044632"/>
    </source>
</evidence>
<dbReference type="EC" id="3.2.2.-" evidence="14"/>
<keyword evidence="4" id="KW-0479">Metal-binding</keyword>
<protein>
    <recommendedName>
        <fullName evidence="14">Endonuclease III homolog</fullName>
        <ecNumber evidence="14">3.2.2.-</ecNumber>
        <ecNumber evidence="14">4.2.99.18</ecNumber>
    </recommendedName>
    <alternativeName>
        <fullName evidence="14">Bifunctional DNA N-glycosylase/DNA-(apurinic or apyrimidinic site) lyase</fullName>
        <shortName evidence="14">DNA glycosylase/AP lyase</shortName>
    </alternativeName>
</protein>
<dbReference type="KEGG" id="tpal:117649720"/>
<keyword evidence="14" id="KW-0539">Nucleus</keyword>
<dbReference type="InterPro" id="IPR011257">
    <property type="entry name" value="DNA_glycosylase"/>
</dbReference>
<dbReference type="GO" id="GO:0046872">
    <property type="term" value="F:metal ion binding"/>
    <property type="evidence" value="ECO:0007669"/>
    <property type="project" value="UniProtKB-KW"/>
</dbReference>
<dbReference type="RefSeq" id="XP_034248590.1">
    <property type="nucleotide sequence ID" value="XM_034392699.1"/>
</dbReference>
<dbReference type="Gene3D" id="1.10.1670.10">
    <property type="entry name" value="Helix-hairpin-Helix base-excision DNA repair enzymes (C-terminal)"/>
    <property type="match status" value="1"/>
</dbReference>
<dbReference type="GO" id="GO:0003677">
    <property type="term" value="F:DNA binding"/>
    <property type="evidence" value="ECO:0007669"/>
    <property type="project" value="UniProtKB-UniRule"/>
</dbReference>
<dbReference type="InterPro" id="IPR023170">
    <property type="entry name" value="HhH_base_excis_C"/>
</dbReference>
<keyword evidence="10 14" id="KW-0234">DNA repair</keyword>
<dbReference type="Pfam" id="PF00730">
    <property type="entry name" value="HhH-GPD"/>
    <property type="match status" value="1"/>
</dbReference>
<accession>A0A6P8ZU24</accession>
<dbReference type="AlphaFoldDB" id="A0A6P8ZU24"/>
<comment type="function">
    <text evidence="14">Bifunctional DNA N-glycosylase with associated apurinic/apyrimidinic (AP) lyase function that catalyzes the first step in base excision repair (BER), the primary repair pathway for the repair of oxidative DNA damage. The DNA N-glycosylase activity releases the damaged DNA base from DNA by cleaving the N-glycosidic bond, leaving an AP site. The AP lyase activity cleaves the phosphodiester bond 3' to the AP site by a beta-elimination. Primarily recognizes and repairs oxidative base damage of pyrimidines.</text>
</comment>
<evidence type="ECO:0000256" key="3">
    <source>
        <dbReference type="ARBA" id="ARBA00022485"/>
    </source>
</evidence>
<dbReference type="PANTHER" id="PTHR43286">
    <property type="entry name" value="ENDONUCLEASE III-LIKE PROTEIN 1"/>
    <property type="match status" value="1"/>
</dbReference>
<keyword evidence="14" id="KW-0496">Mitochondrion</keyword>
<evidence type="ECO:0000256" key="11">
    <source>
        <dbReference type="ARBA" id="ARBA00023239"/>
    </source>
</evidence>
<dbReference type="FunFam" id="1.10.1670.10:FF:000003">
    <property type="entry name" value="Endonuclease III homolog"/>
    <property type="match status" value="1"/>
</dbReference>
<evidence type="ECO:0000256" key="1">
    <source>
        <dbReference type="ARBA" id="ARBA00001966"/>
    </source>
</evidence>
<keyword evidence="5 14" id="KW-0227">DNA damage</keyword>
<feature type="region of interest" description="Disordered" evidence="15">
    <location>
        <begin position="27"/>
        <end position="100"/>
    </location>
</feature>
<keyword evidence="12 14" id="KW-0326">Glycosidase</keyword>
<dbReference type="PANTHER" id="PTHR43286:SF1">
    <property type="entry name" value="ENDONUCLEASE III-LIKE PROTEIN 1"/>
    <property type="match status" value="1"/>
</dbReference>
<dbReference type="InterPro" id="IPR003265">
    <property type="entry name" value="HhH-GPD_domain"/>
</dbReference>
<dbReference type="GO" id="GO:0051539">
    <property type="term" value="F:4 iron, 4 sulfur cluster binding"/>
    <property type="evidence" value="ECO:0007669"/>
    <property type="project" value="UniProtKB-KW"/>
</dbReference>
<evidence type="ECO:0000256" key="2">
    <source>
        <dbReference type="ARBA" id="ARBA00008343"/>
    </source>
</evidence>
<dbReference type="InterPro" id="IPR000445">
    <property type="entry name" value="HhH_motif"/>
</dbReference>
<dbReference type="Proteomes" id="UP000515158">
    <property type="component" value="Unplaced"/>
</dbReference>
<organism evidence="18">
    <name type="scientific">Thrips palmi</name>
    <name type="common">Melon thrips</name>
    <dbReference type="NCBI Taxonomy" id="161013"/>
    <lineage>
        <taxon>Eukaryota</taxon>
        <taxon>Metazoa</taxon>
        <taxon>Ecdysozoa</taxon>
        <taxon>Arthropoda</taxon>
        <taxon>Hexapoda</taxon>
        <taxon>Insecta</taxon>
        <taxon>Pterygota</taxon>
        <taxon>Neoptera</taxon>
        <taxon>Paraneoptera</taxon>
        <taxon>Thysanoptera</taxon>
        <taxon>Terebrantia</taxon>
        <taxon>Thripoidea</taxon>
        <taxon>Thripidae</taxon>
        <taxon>Thrips</taxon>
    </lineage>
</organism>
<evidence type="ECO:0000256" key="10">
    <source>
        <dbReference type="ARBA" id="ARBA00023204"/>
    </source>
</evidence>
<feature type="domain" description="HhH-GPD" evidence="16">
    <location>
        <begin position="211"/>
        <end position="361"/>
    </location>
</feature>
<evidence type="ECO:0000256" key="15">
    <source>
        <dbReference type="SAM" id="MobiDB-lite"/>
    </source>
</evidence>
<dbReference type="PROSITE" id="PS01155">
    <property type="entry name" value="ENDONUCLEASE_III_2"/>
    <property type="match status" value="1"/>
</dbReference>
<evidence type="ECO:0000256" key="9">
    <source>
        <dbReference type="ARBA" id="ARBA00023014"/>
    </source>
</evidence>
<dbReference type="GO" id="GO:0005634">
    <property type="term" value="C:nucleus"/>
    <property type="evidence" value="ECO:0007669"/>
    <property type="project" value="UniProtKB-SubCell"/>
</dbReference>
<comment type="subcellular location">
    <subcellularLocation>
        <location evidence="14">Nucleus</location>
    </subcellularLocation>
    <subcellularLocation>
        <location evidence="14">Mitochondrion</location>
    </subcellularLocation>
</comment>
<dbReference type="Pfam" id="PF00633">
    <property type="entry name" value="HHH"/>
    <property type="match status" value="1"/>
</dbReference>
<evidence type="ECO:0000256" key="8">
    <source>
        <dbReference type="ARBA" id="ARBA00023004"/>
    </source>
</evidence>
<dbReference type="CTD" id="4913"/>
<sequence length="396" mass="44393">MRQISFWALALRNRDLKSIIEAAAMRGRRAVRNDKSQEEGSAASAASMPGDPKTGENEQACPPTRKTRRNANKADMSNEVSNLPVDEETSVGEDPPNIGLSARFRKMEKKKIIHGTDTYAGDAGEGPGAHDEKSKQNIKKSPKKRAVTIEYETNAKKDKWEPDNWMQVLKNIREMRKSADAPVDTMGCDKCMDEEAKPEVLRYQTLLSLMLSSQTKDAVTHAAMKRLRDHGCTIENILKTEDKVLEDLIHPVGFKKTKVQYIKRTSVILRDKYMGDIPDTVEKLCELPGVGPKMAHLCMNCAWGVVTGIGVDTHVHRISNRIGWVPRQTKNPEETRKALEDWLPSDLWSEVNHLLVGFGQQICRPVGPHCDSCLNAQLCPYTRSPNKSPRKSPSKK</sequence>
<keyword evidence="3" id="KW-0004">4Fe-4S</keyword>
<evidence type="ECO:0000256" key="4">
    <source>
        <dbReference type="ARBA" id="ARBA00022723"/>
    </source>
</evidence>
<dbReference type="InterPro" id="IPR003651">
    <property type="entry name" value="Endonuclease3_FeS-loop_motif"/>
</dbReference>
<comment type="similarity">
    <text evidence="2 14">Belongs to the Nth/MutY family.</text>
</comment>
<dbReference type="HAMAP" id="MF_03183">
    <property type="entry name" value="Endonuclease_III_Nth"/>
    <property type="match status" value="1"/>
</dbReference>
<comment type="cofactor">
    <cofactor evidence="1">
        <name>[4Fe-4S] cluster</name>
        <dbReference type="ChEBI" id="CHEBI:49883"/>
    </cofactor>
</comment>
<evidence type="ECO:0000313" key="18">
    <source>
        <dbReference type="RefSeq" id="XP_034248590.1"/>
    </source>
</evidence>
<dbReference type="GO" id="GO:0000703">
    <property type="term" value="F:oxidized pyrimidine nucleobase lesion DNA N-glycosylase activity"/>
    <property type="evidence" value="ECO:0007669"/>
    <property type="project" value="UniProtKB-UniRule"/>
</dbReference>
<dbReference type="CDD" id="cd00056">
    <property type="entry name" value="ENDO3c"/>
    <property type="match status" value="1"/>
</dbReference>
<keyword evidence="8" id="KW-0408">Iron</keyword>
<dbReference type="GO" id="GO:0006285">
    <property type="term" value="P:base-excision repair, AP site formation"/>
    <property type="evidence" value="ECO:0007669"/>
    <property type="project" value="UniProtKB-UniRule"/>
</dbReference>
<feature type="region of interest" description="Disordered" evidence="15">
    <location>
        <begin position="117"/>
        <end position="142"/>
    </location>
</feature>
<name>A0A6P8ZU24_THRPL</name>
<dbReference type="FunCoup" id="A0A6P8ZU24">
    <property type="interactions" value="1102"/>
</dbReference>
<comment type="catalytic activity">
    <reaction evidence="13 14">
        <text>2'-deoxyribonucleotide-(2'-deoxyribose 5'-phosphate)-2'-deoxyribonucleotide-DNA = a 3'-end 2'-deoxyribonucleotide-(2,3-dehydro-2,3-deoxyribose 5'-phosphate)-DNA + a 5'-end 5'-phospho-2'-deoxyribonucleoside-DNA + H(+)</text>
        <dbReference type="Rhea" id="RHEA:66592"/>
        <dbReference type="Rhea" id="RHEA-COMP:13180"/>
        <dbReference type="Rhea" id="RHEA-COMP:16897"/>
        <dbReference type="Rhea" id="RHEA-COMP:17067"/>
        <dbReference type="ChEBI" id="CHEBI:15378"/>
        <dbReference type="ChEBI" id="CHEBI:136412"/>
        <dbReference type="ChEBI" id="CHEBI:157695"/>
        <dbReference type="ChEBI" id="CHEBI:167181"/>
        <dbReference type="EC" id="4.2.99.18"/>
    </reaction>
</comment>
<evidence type="ECO:0000256" key="6">
    <source>
        <dbReference type="ARBA" id="ARBA00022801"/>
    </source>
</evidence>
<dbReference type="GeneID" id="117649720"/>
<dbReference type="GO" id="GO:0006289">
    <property type="term" value="P:nucleotide-excision repair"/>
    <property type="evidence" value="ECO:0007669"/>
    <property type="project" value="TreeGrafter"/>
</dbReference>
<dbReference type="InterPro" id="IPR004036">
    <property type="entry name" value="Endonuclease-III-like_CS2"/>
</dbReference>
<dbReference type="InParanoid" id="A0A6P8ZU24"/>
<evidence type="ECO:0000256" key="14">
    <source>
        <dbReference type="HAMAP-Rule" id="MF_03183"/>
    </source>
</evidence>
<dbReference type="Gene3D" id="1.10.340.30">
    <property type="entry name" value="Hypothetical protein, domain 2"/>
    <property type="match status" value="1"/>
</dbReference>
<proteinExistence type="inferred from homology"/>
<reference evidence="18" key="1">
    <citation type="submission" date="2025-08" db="UniProtKB">
        <authorList>
            <consortium name="RefSeq"/>
        </authorList>
    </citation>
    <scope>IDENTIFICATION</scope>
    <source>
        <tissue evidence="18">Total insect</tissue>
    </source>
</reference>
<dbReference type="GO" id="GO:0140078">
    <property type="term" value="F:class I DNA-(apurinic or apyrimidinic site) endonuclease activity"/>
    <property type="evidence" value="ECO:0007669"/>
    <property type="project" value="UniProtKB-EC"/>
</dbReference>